<evidence type="ECO:0000259" key="2">
    <source>
        <dbReference type="Pfam" id="PF16318"/>
    </source>
</evidence>
<reference evidence="4 5" key="1">
    <citation type="submission" date="2023-09" db="EMBL/GenBank/DDBJ databases">
        <title>Thalassobella suaedae gen. nov., sp. nov., a marine bacterium of the family Flavobacteriaceae isolated from a halophyte Suaeda japonica.</title>
        <authorList>
            <person name="Lee S.Y."/>
            <person name="Hwang C.Y."/>
        </authorList>
    </citation>
    <scope>NUCLEOTIDE SEQUENCE [LARGE SCALE GENOMIC DNA]</scope>
    <source>
        <strain evidence="4 5">HL-DH10</strain>
    </source>
</reference>
<dbReference type="EMBL" id="CP134536">
    <property type="protein sequence ID" value="WNH11208.1"/>
    <property type="molecule type" value="Genomic_DNA"/>
</dbReference>
<organism evidence="4 5">
    <name type="scientific">Thalassobellus suaedae</name>
    <dbReference type="NCBI Taxonomy" id="3074124"/>
    <lineage>
        <taxon>Bacteria</taxon>
        <taxon>Pseudomonadati</taxon>
        <taxon>Bacteroidota</taxon>
        <taxon>Flavobacteriia</taxon>
        <taxon>Flavobacteriales</taxon>
        <taxon>Flavobacteriaceae</taxon>
        <taxon>Thalassobellus</taxon>
    </lineage>
</organism>
<evidence type="ECO:0000259" key="3">
    <source>
        <dbReference type="Pfam" id="PF17161"/>
    </source>
</evidence>
<feature type="domain" description="DUF4957" evidence="2">
    <location>
        <begin position="276"/>
        <end position="402"/>
    </location>
</feature>
<dbReference type="Proteomes" id="UP001303407">
    <property type="component" value="Chromosome"/>
</dbReference>
<proteinExistence type="predicted"/>
<gene>
    <name evidence="4" type="ORF">RHP49_09765</name>
</gene>
<evidence type="ECO:0000256" key="1">
    <source>
        <dbReference type="SAM" id="SignalP"/>
    </source>
</evidence>
<dbReference type="Pfam" id="PF17161">
    <property type="entry name" value="DUF5123"/>
    <property type="match status" value="1"/>
</dbReference>
<dbReference type="InterPro" id="IPR011050">
    <property type="entry name" value="Pectin_lyase_fold/virulence"/>
</dbReference>
<dbReference type="Pfam" id="PF16318">
    <property type="entry name" value="DUF4957"/>
    <property type="match status" value="1"/>
</dbReference>
<feature type="chain" id="PRO_5046212651" evidence="1">
    <location>
        <begin position="28"/>
        <end position="556"/>
    </location>
</feature>
<feature type="signal peptide" evidence="1">
    <location>
        <begin position="1"/>
        <end position="27"/>
    </location>
</feature>
<evidence type="ECO:0000313" key="5">
    <source>
        <dbReference type="Proteomes" id="UP001303407"/>
    </source>
</evidence>
<keyword evidence="5" id="KW-1185">Reference proteome</keyword>
<dbReference type="InterPro" id="IPR032530">
    <property type="entry name" value="DUF4957"/>
</dbReference>
<dbReference type="InterPro" id="IPR033427">
    <property type="entry name" value="DUF5123"/>
</dbReference>
<protein>
    <submittedName>
        <fullName evidence="4">DUF5123 domain-containing protein</fullName>
    </submittedName>
</protein>
<sequence>MKKNNNIFNIKTILFLCLSIIMFNACDDNHTETFEKTRLFRPVLNQDLFAEGNTIIVDMAKLKSAIGYNLEVSRDTFKTIEYTIQSDTNYVKINKDIVGEELFWNTLYQVRAIALEPDTEFNSKISDLGNVKTNRFPSVLNIPNVFDVTDVAARVSWAVAGLPITGIKVFAADDLRLTTPLFNETVVSDIEQAAGESFVFGLEPKTSYQIAIYSGTELRGWIDYNTKVADLDPTTPGVIDLTTNEDPGAVVNAMASASEGDIILVKRGIEYTGPTTYLDKSVTIRGAYGFGAQKARLLFSGNLDLTENATVNYMRFIDLELRGTDWGGKYVINISKVGTLNELSFDNCFITNFRGIGRIKTDGVTLNNFTINNSIVDSIGSYGVFTQDKSGSVLNNIKLSKSSFNHTIYFLASKNNSESLIIEDCTLANINEEGRQMLRWREAGQNNISNGVTISNTIIGLGWDRANDGKSKIKGIDGLEATLFNVTNTFTVSDFSWVSDATTGEPINPIPNITVGNAGSTQADLWLDPENNDFTIKNTGFPGKDSSGDPRWRLTL</sequence>
<feature type="domain" description="DUF5123" evidence="3">
    <location>
        <begin position="421"/>
        <end position="552"/>
    </location>
</feature>
<dbReference type="SUPFAM" id="SSF51126">
    <property type="entry name" value="Pectin lyase-like"/>
    <property type="match status" value="1"/>
</dbReference>
<evidence type="ECO:0000313" key="4">
    <source>
        <dbReference type="EMBL" id="WNH11208.1"/>
    </source>
</evidence>
<dbReference type="RefSeq" id="WP_415861185.1">
    <property type="nucleotide sequence ID" value="NZ_CP134536.1"/>
</dbReference>
<name>A0ABY9XZD4_9FLAO</name>
<keyword evidence="1" id="KW-0732">Signal</keyword>
<accession>A0ABY9XZD4</accession>